<evidence type="ECO:0000313" key="2">
    <source>
        <dbReference type="EMBL" id="MBC5736235.1"/>
    </source>
</evidence>
<keyword evidence="3" id="KW-1185">Reference proteome</keyword>
<protein>
    <submittedName>
        <fullName evidence="2">DUF308 domain-containing protein</fullName>
    </submittedName>
</protein>
<keyword evidence="1" id="KW-1133">Transmembrane helix</keyword>
<name>A0A8J6MC17_9FIRM</name>
<dbReference type="InterPro" id="IPR052712">
    <property type="entry name" value="Acid_resist_chaperone_HdeD"/>
</dbReference>
<dbReference type="PANTHER" id="PTHR34989:SF1">
    <property type="entry name" value="PROTEIN HDED"/>
    <property type="match status" value="1"/>
</dbReference>
<feature type="transmembrane region" description="Helical" evidence="1">
    <location>
        <begin position="70"/>
        <end position="86"/>
    </location>
</feature>
<gene>
    <name evidence="2" type="ORF">H8S62_04325</name>
</gene>
<keyword evidence="1" id="KW-0472">Membrane</keyword>
<reference evidence="2" key="1">
    <citation type="submission" date="2020-08" db="EMBL/GenBank/DDBJ databases">
        <title>Genome public.</title>
        <authorList>
            <person name="Liu C."/>
            <person name="Sun Q."/>
        </authorList>
    </citation>
    <scope>NUCLEOTIDE SEQUENCE</scope>
    <source>
        <strain evidence="2">NSJ-52</strain>
    </source>
</reference>
<dbReference type="EMBL" id="JACOPQ010000002">
    <property type="protein sequence ID" value="MBC5736235.1"/>
    <property type="molecule type" value="Genomic_DNA"/>
</dbReference>
<dbReference type="Proteomes" id="UP000607645">
    <property type="component" value="Unassembled WGS sequence"/>
</dbReference>
<feature type="transmembrane region" description="Helical" evidence="1">
    <location>
        <begin position="12"/>
        <end position="30"/>
    </location>
</feature>
<organism evidence="2 3">
    <name type="scientific">Lawsonibacter faecis</name>
    <dbReference type="NCBI Taxonomy" id="2763052"/>
    <lineage>
        <taxon>Bacteria</taxon>
        <taxon>Bacillati</taxon>
        <taxon>Bacillota</taxon>
        <taxon>Clostridia</taxon>
        <taxon>Eubacteriales</taxon>
        <taxon>Oscillospiraceae</taxon>
        <taxon>Lawsonibacter</taxon>
    </lineage>
</organism>
<feature type="transmembrane region" description="Helical" evidence="1">
    <location>
        <begin position="92"/>
        <end position="110"/>
    </location>
</feature>
<dbReference type="AlphaFoldDB" id="A0A8J6MC17"/>
<dbReference type="Pfam" id="PF03729">
    <property type="entry name" value="DUF308"/>
    <property type="match status" value="2"/>
</dbReference>
<sequence>MREFLKNMKVSFLLASVLYIALGLVLLIWPGISRDLICLSFGLLLLIYGIITIISFFVHDSRLGTFRFELILGIVAAAAGLLFLIKPEFVKSVIPVVLGIYIIIDALLNLKRSLELHSLQYGRWWVILVLSLVSVALGVLILFRPGMTADVLIMVIGGVFVYNGLSDLWSIFKISRITKEYRKNNPIIIDPIDIE</sequence>
<accession>A0A8J6MC17</accession>
<feature type="transmembrane region" description="Helical" evidence="1">
    <location>
        <begin position="122"/>
        <end position="143"/>
    </location>
</feature>
<keyword evidence="1" id="KW-0812">Transmembrane</keyword>
<dbReference type="PANTHER" id="PTHR34989">
    <property type="entry name" value="PROTEIN HDED"/>
    <property type="match status" value="1"/>
</dbReference>
<evidence type="ECO:0000256" key="1">
    <source>
        <dbReference type="SAM" id="Phobius"/>
    </source>
</evidence>
<proteinExistence type="predicted"/>
<dbReference type="InterPro" id="IPR005325">
    <property type="entry name" value="DUF308_memb"/>
</dbReference>
<evidence type="ECO:0000313" key="3">
    <source>
        <dbReference type="Proteomes" id="UP000607645"/>
    </source>
</evidence>
<comment type="caution">
    <text evidence="2">The sequence shown here is derived from an EMBL/GenBank/DDBJ whole genome shotgun (WGS) entry which is preliminary data.</text>
</comment>
<dbReference type="GO" id="GO:0005886">
    <property type="term" value="C:plasma membrane"/>
    <property type="evidence" value="ECO:0007669"/>
    <property type="project" value="TreeGrafter"/>
</dbReference>
<feature type="transmembrane region" description="Helical" evidence="1">
    <location>
        <begin position="36"/>
        <end position="58"/>
    </location>
</feature>
<feature type="transmembrane region" description="Helical" evidence="1">
    <location>
        <begin position="149"/>
        <end position="172"/>
    </location>
</feature>